<dbReference type="STRING" id="755732.Fluta_1816"/>
<dbReference type="KEGG" id="fte:Fluta_1816"/>
<proteinExistence type="predicted"/>
<reference evidence="2" key="2">
    <citation type="submission" date="2011-02" db="EMBL/GenBank/DDBJ databases">
        <title>The complete genome of Fluviicola taffensis DSM 16823.</title>
        <authorList>
            <consortium name="US DOE Joint Genome Institute (JGI-PGF)"/>
            <person name="Lucas S."/>
            <person name="Copeland A."/>
            <person name="Lapidus A."/>
            <person name="Bruce D."/>
            <person name="Goodwin L."/>
            <person name="Pitluck S."/>
            <person name="Kyrpides N."/>
            <person name="Mavromatis K."/>
            <person name="Ivanova N."/>
            <person name="Mikhailova N."/>
            <person name="Pagani I."/>
            <person name="Chertkov O."/>
            <person name="Detter J.C."/>
            <person name="Han C."/>
            <person name="Tapia R."/>
            <person name="Land M."/>
            <person name="Hauser L."/>
            <person name="Markowitz V."/>
            <person name="Cheng J.-F."/>
            <person name="Hugenholtz P."/>
            <person name="Woyke T."/>
            <person name="Wu D."/>
            <person name="Tindall B."/>
            <person name="Pomrenke H.G."/>
            <person name="Brambilla E."/>
            <person name="Klenk H.-P."/>
            <person name="Eisen J.A."/>
        </authorList>
    </citation>
    <scope>NUCLEOTIDE SEQUENCE [LARGE SCALE GENOMIC DNA]</scope>
    <source>
        <strain evidence="2">DSM 16823 / RW262 / RW262</strain>
    </source>
</reference>
<dbReference type="EMBL" id="CP002542">
    <property type="protein sequence ID" value="AEA43803.1"/>
    <property type="molecule type" value="Genomic_DNA"/>
</dbReference>
<dbReference type="HOGENOM" id="CLU_1174027_0_0_10"/>
<accession>F2II94</accession>
<gene>
    <name evidence="1" type="ordered locus">Fluta_1816</name>
</gene>
<name>F2II94_FLUTR</name>
<keyword evidence="2" id="KW-1185">Reference proteome</keyword>
<sequence length="236" mass="26843" precursor="true">MRRTILLFVIIAQLPVFVVAQMNHDIGICSSWRGIETSKEAINLTVDYNFHLSKFTSGVSLGAECWYINSSNFSKPNSLMKPSFTGKVEPWIGFETKLFHSGVFLSTQIGTRFYFLNQLTDSLSLFDDHLSVSSRKYVNSLSTSPQDIYGDSEKGRSAYITAMPLALLTKVNIGYAFKNVKISAFVMPYWVRFHYENAVDPTRTGKTFLFFYDLGLSLHYTLPFKKKEKKTGEKAE</sequence>
<evidence type="ECO:0000313" key="2">
    <source>
        <dbReference type="Proteomes" id="UP000007463"/>
    </source>
</evidence>
<evidence type="ECO:0000313" key="1">
    <source>
        <dbReference type="EMBL" id="AEA43803.1"/>
    </source>
</evidence>
<organism evidence="1 2">
    <name type="scientific">Fluviicola taffensis (strain DSM 16823 / NCIMB 13979 / RW262)</name>
    <dbReference type="NCBI Taxonomy" id="755732"/>
    <lineage>
        <taxon>Bacteria</taxon>
        <taxon>Pseudomonadati</taxon>
        <taxon>Bacteroidota</taxon>
        <taxon>Flavobacteriia</taxon>
        <taxon>Flavobacteriales</taxon>
        <taxon>Crocinitomicaceae</taxon>
        <taxon>Fluviicola</taxon>
    </lineage>
</organism>
<dbReference type="RefSeq" id="WP_013686573.1">
    <property type="nucleotide sequence ID" value="NC_015321.1"/>
</dbReference>
<reference evidence="1 2" key="1">
    <citation type="journal article" date="2011" name="Stand. Genomic Sci.">
        <title>Complete genome sequence of the gliding freshwater bacterium Fluviicola taffensis type strain (RW262).</title>
        <authorList>
            <person name="Woyke T."/>
            <person name="Chertkov O."/>
            <person name="Lapidus A."/>
            <person name="Nolan M."/>
            <person name="Lucas S."/>
            <person name="Del Rio T.G."/>
            <person name="Tice H."/>
            <person name="Cheng J.F."/>
            <person name="Tapia R."/>
            <person name="Han C."/>
            <person name="Goodwin L."/>
            <person name="Pitluck S."/>
            <person name="Liolios K."/>
            <person name="Pagani I."/>
            <person name="Ivanova N."/>
            <person name="Huntemann M."/>
            <person name="Mavromatis K."/>
            <person name="Mikhailova N."/>
            <person name="Pati A."/>
            <person name="Chen A."/>
            <person name="Palaniappan K."/>
            <person name="Land M."/>
            <person name="Hauser L."/>
            <person name="Brambilla E.M."/>
            <person name="Rohde M."/>
            <person name="Mwirichia R."/>
            <person name="Sikorski J."/>
            <person name="Tindall B.J."/>
            <person name="Goker M."/>
            <person name="Bristow J."/>
            <person name="Eisen J.A."/>
            <person name="Markowitz V."/>
            <person name="Hugenholtz P."/>
            <person name="Klenk H.P."/>
            <person name="Kyrpides N.C."/>
        </authorList>
    </citation>
    <scope>NUCLEOTIDE SEQUENCE [LARGE SCALE GENOMIC DNA]</scope>
    <source>
        <strain evidence="2">DSM 16823 / RW262 / RW262</strain>
    </source>
</reference>
<dbReference type="Proteomes" id="UP000007463">
    <property type="component" value="Chromosome"/>
</dbReference>
<protein>
    <submittedName>
        <fullName evidence="1">Uncharacterized protein</fullName>
    </submittedName>
</protein>
<dbReference type="AlphaFoldDB" id="F2II94"/>